<reference evidence="3 6" key="1">
    <citation type="submission" date="2019-02" db="EMBL/GenBank/DDBJ databases">
        <title>Genome sequencing of Clostridium botulinum clinical isolates.</title>
        <authorList>
            <person name="Brunt J."/>
            <person name="Van Vliet A.H.M."/>
            <person name="Stringer S.C."/>
            <person name="Grant K.A."/>
            <person name="Carter A.C."/>
            <person name="Peck M.W."/>
        </authorList>
    </citation>
    <scope>NUCLEOTIDE SEQUENCE [LARGE SCALE GENOMIC DNA]</scope>
    <source>
        <strain evidence="3 6">H113700579</strain>
    </source>
</reference>
<dbReference type="Proteomes" id="UP000476820">
    <property type="component" value="Unassembled WGS sequence"/>
</dbReference>
<keyword evidence="1" id="KW-0732">Signal</keyword>
<dbReference type="Proteomes" id="UP000473681">
    <property type="component" value="Unassembled WGS sequence"/>
</dbReference>
<feature type="chain" id="PRO_5044052883" evidence="1">
    <location>
        <begin position="20"/>
        <end position="334"/>
    </location>
</feature>
<name>A0A0C2SH59_CLOBO</name>
<evidence type="ECO:0000259" key="2">
    <source>
        <dbReference type="Pfam" id="PF16472"/>
    </source>
</evidence>
<accession>A0A0C2SH59</accession>
<dbReference type="PANTHER" id="PTHR32256">
    <property type="match status" value="1"/>
</dbReference>
<protein>
    <submittedName>
        <fullName evidence="3">DUF5050 domain-containing protein</fullName>
    </submittedName>
</protein>
<dbReference type="EMBL" id="SWOV01000006">
    <property type="protein sequence ID" value="NFF86981.1"/>
    <property type="molecule type" value="Genomic_DNA"/>
</dbReference>
<organism evidence="3 6">
    <name type="scientific">Clostridium botulinum</name>
    <dbReference type="NCBI Taxonomy" id="1491"/>
    <lineage>
        <taxon>Bacteria</taxon>
        <taxon>Bacillati</taxon>
        <taxon>Bacillota</taxon>
        <taxon>Clostridia</taxon>
        <taxon>Eubacteriales</taxon>
        <taxon>Clostridiaceae</taxon>
        <taxon>Clostridium</taxon>
    </lineage>
</organism>
<evidence type="ECO:0000313" key="6">
    <source>
        <dbReference type="Proteomes" id="UP000472355"/>
    </source>
</evidence>
<evidence type="ECO:0000256" key="1">
    <source>
        <dbReference type="SAM" id="SignalP"/>
    </source>
</evidence>
<dbReference type="InterPro" id="IPR032485">
    <property type="entry name" value="LRP1-like_beta_prop"/>
</dbReference>
<evidence type="ECO:0000313" key="8">
    <source>
        <dbReference type="Proteomes" id="UP000476820"/>
    </source>
</evidence>
<dbReference type="PROSITE" id="PS51257">
    <property type="entry name" value="PROKAR_LIPOPROTEIN"/>
    <property type="match status" value="1"/>
</dbReference>
<comment type="caution">
    <text evidence="3">The sequence shown here is derived from an EMBL/GenBank/DDBJ whole genome shotgun (WGS) entry which is preliminary data.</text>
</comment>
<dbReference type="AlphaFoldDB" id="A0A0C2SH59"/>
<reference evidence="7 8" key="2">
    <citation type="submission" date="2019-04" db="EMBL/GenBank/DDBJ databases">
        <title>Genome sequencing of Clostridium botulinum Groups I-IV and Clostridium butyricum.</title>
        <authorList>
            <person name="Brunt J."/>
            <person name="Van Vliet A.H.M."/>
            <person name="Stringer S.C."/>
            <person name="Carter A.T."/>
            <person name="Peck M.W."/>
        </authorList>
    </citation>
    <scope>NUCLEOTIDE SEQUENCE [LARGE SCALE GENOMIC DNA]</scope>
    <source>
        <strain evidence="4 8">1605</strain>
        <strain evidence="5 7">CB-K-33E</strain>
    </source>
</reference>
<dbReference type="EMBL" id="SWVK01000012">
    <property type="protein sequence ID" value="NFN35374.1"/>
    <property type="molecule type" value="Genomic_DNA"/>
</dbReference>
<dbReference type="InterPro" id="IPR053369">
    <property type="entry name" value="SrfA-induced_signal"/>
</dbReference>
<dbReference type="PANTHER" id="PTHR32256:SF17">
    <property type="entry name" value="EGF-LIKE DOMAIN-CONTAINING PROTEIN"/>
    <property type="match status" value="1"/>
</dbReference>
<evidence type="ECO:0000313" key="7">
    <source>
        <dbReference type="Proteomes" id="UP000473681"/>
    </source>
</evidence>
<dbReference type="Proteomes" id="UP000472355">
    <property type="component" value="Unassembled WGS sequence"/>
</dbReference>
<feature type="signal peptide" evidence="1">
    <location>
        <begin position="1"/>
        <end position="19"/>
    </location>
</feature>
<dbReference type="Pfam" id="PF16472">
    <property type="entry name" value="DUF5050"/>
    <property type="match status" value="1"/>
</dbReference>
<evidence type="ECO:0000313" key="3">
    <source>
        <dbReference type="EMBL" id="NFA44456.1"/>
    </source>
</evidence>
<dbReference type="RefSeq" id="WP_012451018.1">
    <property type="nucleotide sequence ID" value="NZ_CP010520.1"/>
</dbReference>
<sequence length="334" mass="37563">MIKKILSLLLISTTLFVVGCTKKEEKQTVNKSNSNISSSSDLSSNVISPFILTDSTSFRCPFVFSNETLIFPNPDENNRISMINAPLPKDILKSSDLNDLVDYYTSDLALVNNTLYFADGSNSNGLSSINISDKTYTSLNKDSVYSLIASNDKLFYINKNDNQKLYSYDTNSNTSSALSLDSVGSFIVNGDFLIYQNLSDNSKLYYVKNDGTNRTKLTDHTANSFIPFDGEILFFNTSDNETLYSLNITTLEAKRISTIRGESLKCINNQLFFINNDDSNYLYSLSVDLPNSKVDSKSYISESLNNYHLTNAGIFYEKAININNIYYYEFSTKN</sequence>
<feature type="domain" description="Prolow-density lipoprotein receptor-related protein 1-like beta-propeller" evidence="2">
    <location>
        <begin position="112"/>
        <end position="329"/>
    </location>
</feature>
<dbReference type="SUPFAM" id="SSF69304">
    <property type="entry name" value="Tricorn protease N-terminal domain"/>
    <property type="match status" value="1"/>
</dbReference>
<evidence type="ECO:0000313" key="4">
    <source>
        <dbReference type="EMBL" id="NFF86981.1"/>
    </source>
</evidence>
<evidence type="ECO:0000313" key="5">
    <source>
        <dbReference type="EMBL" id="NFN35374.1"/>
    </source>
</evidence>
<gene>
    <name evidence="3" type="ORF">EXM65_18315</name>
    <name evidence="4" type="ORF">FC774_03560</name>
    <name evidence="5" type="ORF">FDB51_09570</name>
</gene>
<dbReference type="OrthoDB" id="1931397at2"/>
<dbReference type="EMBL" id="SGKU01000085">
    <property type="protein sequence ID" value="NFA44456.1"/>
    <property type="molecule type" value="Genomic_DNA"/>
</dbReference>
<proteinExistence type="predicted"/>